<sequence>MFFFPVYEKKRKISEERNKTRVFLGDSFMQWLTLKAQAGLASDALVAKFLHDR</sequence>
<protein>
    <submittedName>
        <fullName evidence="1">Uncharacterized protein</fullName>
    </submittedName>
</protein>
<dbReference type="OMA" id="SFTRWRA"/>
<dbReference type="Proteomes" id="UP000265020">
    <property type="component" value="Unassembled WGS sequence"/>
</dbReference>
<reference evidence="1" key="2">
    <citation type="submission" date="2025-09" db="UniProtKB">
        <authorList>
            <consortium name="Ensembl"/>
        </authorList>
    </citation>
    <scope>IDENTIFICATION</scope>
</reference>
<accession>A0A3Q2FKQ0</accession>
<dbReference type="AlphaFoldDB" id="A0A3Q2FKQ0"/>
<proteinExistence type="predicted"/>
<reference evidence="1" key="1">
    <citation type="submission" date="2025-08" db="UniProtKB">
        <authorList>
            <consortium name="Ensembl"/>
        </authorList>
    </citation>
    <scope>IDENTIFICATION</scope>
</reference>
<dbReference type="GeneTree" id="ENSGT00940000178203"/>
<evidence type="ECO:0000313" key="1">
    <source>
        <dbReference type="Ensembl" id="ENSCVAP00000005215.1"/>
    </source>
</evidence>
<keyword evidence="2" id="KW-1185">Reference proteome</keyword>
<evidence type="ECO:0000313" key="2">
    <source>
        <dbReference type="Proteomes" id="UP000265020"/>
    </source>
</evidence>
<name>A0A3Q2FKQ0_CYPVA</name>
<dbReference type="Ensembl" id="ENSCVAT00000007055.1">
    <property type="protein sequence ID" value="ENSCVAP00000005215.1"/>
    <property type="gene ID" value="ENSCVAG00000006569.1"/>
</dbReference>
<organism evidence="1 2">
    <name type="scientific">Cyprinodon variegatus</name>
    <name type="common">Sheepshead minnow</name>
    <dbReference type="NCBI Taxonomy" id="28743"/>
    <lineage>
        <taxon>Eukaryota</taxon>
        <taxon>Metazoa</taxon>
        <taxon>Chordata</taxon>
        <taxon>Craniata</taxon>
        <taxon>Vertebrata</taxon>
        <taxon>Euteleostomi</taxon>
        <taxon>Actinopterygii</taxon>
        <taxon>Neopterygii</taxon>
        <taxon>Teleostei</taxon>
        <taxon>Neoteleostei</taxon>
        <taxon>Acanthomorphata</taxon>
        <taxon>Ovalentaria</taxon>
        <taxon>Atherinomorphae</taxon>
        <taxon>Cyprinodontiformes</taxon>
        <taxon>Cyprinodontidae</taxon>
        <taxon>Cyprinodon</taxon>
    </lineage>
</organism>